<evidence type="ECO:0000256" key="2">
    <source>
        <dbReference type="ARBA" id="ARBA00023125"/>
    </source>
</evidence>
<name>A0ABQ5T477_9ACTN</name>
<dbReference type="Pfam" id="PF01047">
    <property type="entry name" value="MarR"/>
    <property type="match status" value="1"/>
</dbReference>
<keyword evidence="6" id="KW-1185">Reference proteome</keyword>
<dbReference type="Proteomes" id="UP001142292">
    <property type="component" value="Unassembled WGS sequence"/>
</dbReference>
<dbReference type="InterPro" id="IPR036390">
    <property type="entry name" value="WH_DNA-bd_sf"/>
</dbReference>
<dbReference type="InterPro" id="IPR039422">
    <property type="entry name" value="MarR/SlyA-like"/>
</dbReference>
<evidence type="ECO:0000313" key="5">
    <source>
        <dbReference type="EMBL" id="GLJ70628.1"/>
    </source>
</evidence>
<sequence>MDETADLLMAAARTLRRRYGDATARWGITPSQGRALRIVLAVDEPIRLSALAERLRIVPRSATEVVDGLEGHDLVSRRPDPADRRAVCVVATEEGVRLGRLIEEARQQAADEFLQPLPEEDRAALTRILHTLLDDR</sequence>
<dbReference type="Gene3D" id="1.10.10.10">
    <property type="entry name" value="Winged helix-like DNA-binding domain superfamily/Winged helix DNA-binding domain"/>
    <property type="match status" value="1"/>
</dbReference>
<dbReference type="PROSITE" id="PS01117">
    <property type="entry name" value="HTH_MARR_1"/>
    <property type="match status" value="1"/>
</dbReference>
<accession>A0ABQ5T477</accession>
<dbReference type="InterPro" id="IPR036388">
    <property type="entry name" value="WH-like_DNA-bd_sf"/>
</dbReference>
<reference evidence="5" key="2">
    <citation type="submission" date="2023-01" db="EMBL/GenBank/DDBJ databases">
        <authorList>
            <person name="Sun Q."/>
            <person name="Evtushenko L."/>
        </authorList>
    </citation>
    <scope>NUCLEOTIDE SEQUENCE</scope>
    <source>
        <strain evidence="5">VKM Ac-1246</strain>
    </source>
</reference>
<dbReference type="PANTHER" id="PTHR33164:SF103">
    <property type="entry name" value="REGULATORY PROTEIN MARR"/>
    <property type="match status" value="1"/>
</dbReference>
<dbReference type="InterPro" id="IPR023187">
    <property type="entry name" value="Tscrpt_reg_MarR-type_CS"/>
</dbReference>
<gene>
    <name evidence="5" type="ORF">GCM10017579_46640</name>
</gene>
<dbReference type="RefSeq" id="WP_229787572.1">
    <property type="nucleotide sequence ID" value="NZ_BMRK01000005.1"/>
</dbReference>
<proteinExistence type="predicted"/>
<comment type="caution">
    <text evidence="5">The sequence shown here is derived from an EMBL/GenBank/DDBJ whole genome shotgun (WGS) entry which is preliminary data.</text>
</comment>
<protein>
    <recommendedName>
        <fullName evidence="4">HTH marR-type domain-containing protein</fullName>
    </recommendedName>
</protein>
<keyword evidence="1" id="KW-0805">Transcription regulation</keyword>
<keyword evidence="3" id="KW-0804">Transcription</keyword>
<dbReference type="PANTHER" id="PTHR33164">
    <property type="entry name" value="TRANSCRIPTIONAL REGULATOR, MARR FAMILY"/>
    <property type="match status" value="1"/>
</dbReference>
<dbReference type="SMART" id="SM00347">
    <property type="entry name" value="HTH_MARR"/>
    <property type="match status" value="1"/>
</dbReference>
<dbReference type="SUPFAM" id="SSF46785">
    <property type="entry name" value="Winged helix' DNA-binding domain"/>
    <property type="match status" value="1"/>
</dbReference>
<reference evidence="5" key="1">
    <citation type="journal article" date="2014" name="Int. J. Syst. Evol. Microbiol.">
        <title>Complete genome of a new Firmicutes species belonging to the dominant human colonic microbiota ('Ruminococcus bicirculans') reveals two chromosomes and a selective capacity to utilize plant glucans.</title>
        <authorList>
            <consortium name="NISC Comparative Sequencing Program"/>
            <person name="Wegmann U."/>
            <person name="Louis P."/>
            <person name="Goesmann A."/>
            <person name="Henrissat B."/>
            <person name="Duncan S.H."/>
            <person name="Flint H.J."/>
        </authorList>
    </citation>
    <scope>NUCLEOTIDE SEQUENCE</scope>
    <source>
        <strain evidence="5">VKM Ac-1246</strain>
    </source>
</reference>
<evidence type="ECO:0000256" key="1">
    <source>
        <dbReference type="ARBA" id="ARBA00023015"/>
    </source>
</evidence>
<feature type="domain" description="HTH marR-type" evidence="4">
    <location>
        <begin position="1"/>
        <end position="134"/>
    </location>
</feature>
<evidence type="ECO:0000259" key="4">
    <source>
        <dbReference type="PROSITE" id="PS50995"/>
    </source>
</evidence>
<keyword evidence="2" id="KW-0238">DNA-binding</keyword>
<evidence type="ECO:0000313" key="6">
    <source>
        <dbReference type="Proteomes" id="UP001142292"/>
    </source>
</evidence>
<dbReference type="InterPro" id="IPR000835">
    <property type="entry name" value="HTH_MarR-typ"/>
</dbReference>
<dbReference type="PRINTS" id="PR00598">
    <property type="entry name" value="HTHMARR"/>
</dbReference>
<dbReference type="EMBL" id="BSEL01000013">
    <property type="protein sequence ID" value="GLJ70628.1"/>
    <property type="molecule type" value="Genomic_DNA"/>
</dbReference>
<organism evidence="5 6">
    <name type="scientific">Nocardioides luteus</name>
    <dbReference type="NCBI Taxonomy" id="1844"/>
    <lineage>
        <taxon>Bacteria</taxon>
        <taxon>Bacillati</taxon>
        <taxon>Actinomycetota</taxon>
        <taxon>Actinomycetes</taxon>
        <taxon>Propionibacteriales</taxon>
        <taxon>Nocardioidaceae</taxon>
        <taxon>Nocardioides</taxon>
    </lineage>
</organism>
<dbReference type="PROSITE" id="PS50995">
    <property type="entry name" value="HTH_MARR_2"/>
    <property type="match status" value="1"/>
</dbReference>
<evidence type="ECO:0000256" key="3">
    <source>
        <dbReference type="ARBA" id="ARBA00023163"/>
    </source>
</evidence>